<reference evidence="1 2" key="2">
    <citation type="journal article" date="2018" name="Annu Rev Anim Biosci">
        <title>Bat Biology, Genomes, and the Bat1K Project: To Generate Chromosome-Level Genomes for All Living Bat Species.</title>
        <authorList>
            <person name="Teeling E.C."/>
            <person name="Vernes S.C."/>
            <person name="Davalos L.M."/>
            <person name="Ray D.A."/>
            <person name="Gilbert M.T.P."/>
            <person name="Myers E."/>
        </authorList>
    </citation>
    <scope>NUCLEOTIDE SEQUENCE</scope>
</reference>
<organism evidence="1 2">
    <name type="scientific">Rhinolophus ferrumequinum</name>
    <name type="common">Greater horseshoe bat</name>
    <dbReference type="NCBI Taxonomy" id="59479"/>
    <lineage>
        <taxon>Eukaryota</taxon>
        <taxon>Metazoa</taxon>
        <taxon>Chordata</taxon>
        <taxon>Craniata</taxon>
        <taxon>Vertebrata</taxon>
        <taxon>Euteleostomi</taxon>
        <taxon>Mammalia</taxon>
        <taxon>Eutheria</taxon>
        <taxon>Laurasiatheria</taxon>
        <taxon>Chiroptera</taxon>
        <taxon>Yinpterochiroptera</taxon>
        <taxon>Rhinolophoidea</taxon>
        <taxon>Rhinolophidae</taxon>
        <taxon>Rhinolophinae</taxon>
        <taxon>Rhinolophus</taxon>
    </lineage>
</organism>
<protein>
    <submittedName>
        <fullName evidence="1">Uncharacterized protein</fullName>
    </submittedName>
</protein>
<dbReference type="Proteomes" id="UP000472240">
    <property type="component" value="Chromosome 21"/>
</dbReference>
<keyword evidence="2" id="KW-1185">Reference proteome</keyword>
<reference evidence="1" key="5">
    <citation type="submission" date="2025-09" db="UniProtKB">
        <authorList>
            <consortium name="Ensembl"/>
        </authorList>
    </citation>
    <scope>IDENTIFICATION</scope>
</reference>
<accession>A0A671EKG7</accession>
<proteinExistence type="predicted"/>
<name>A0A671EKG7_RHIFE</name>
<reference evidence="1" key="4">
    <citation type="submission" date="2025-08" db="UniProtKB">
        <authorList>
            <consortium name="Ensembl"/>
        </authorList>
    </citation>
    <scope>IDENTIFICATION</scope>
</reference>
<dbReference type="Ensembl" id="ENSRFET00010011988.1">
    <property type="protein sequence ID" value="ENSRFEP00010010952.1"/>
    <property type="gene ID" value="ENSRFEG00010007436.1"/>
</dbReference>
<reference evidence="2" key="3">
    <citation type="submission" date="2018-12" db="EMBL/GenBank/DDBJ databases">
        <title>G10K-VGP greater horseshoe bat female genome, primary haplotype.</title>
        <authorList>
            <person name="Teeling E."/>
            <person name="Myers G."/>
            <person name="Vernes S."/>
            <person name="Pippel M."/>
            <person name="Winkler S."/>
            <person name="Fedrigo O."/>
            <person name="Rhie A."/>
            <person name="Koren S."/>
            <person name="Phillippy A."/>
            <person name="Lewin H."/>
            <person name="Damas J."/>
            <person name="Howe K."/>
            <person name="Mountcastle J."/>
            <person name="Jarvis E.D."/>
        </authorList>
    </citation>
    <scope>NUCLEOTIDE SEQUENCE [LARGE SCALE GENOMIC DNA]</scope>
</reference>
<reference evidence="1 2" key="1">
    <citation type="journal article" date="2015" name="Annu Rev Anim Biosci">
        <title>The Genome 10K Project: a way forward.</title>
        <authorList>
            <person name="Koepfli K.P."/>
            <person name="Paten B."/>
            <person name="O'Brien S.J."/>
            <person name="Koepfli K.P."/>
            <person name="Paten B."/>
            <person name="Antunes A."/>
            <person name="Belov K."/>
            <person name="Bustamante C."/>
            <person name="Castoe T.A."/>
            <person name="Clawson H."/>
            <person name="Crawford A.J."/>
            <person name="Diekhans M."/>
            <person name="Distel D."/>
            <person name="Durbin R."/>
            <person name="Earl D."/>
            <person name="Fujita M.K."/>
            <person name="Gamble T."/>
            <person name="Georges A."/>
            <person name="Gemmell N."/>
            <person name="Gilbert M.T."/>
            <person name="Graves J.M."/>
            <person name="Green R.E."/>
            <person name="Hickey G."/>
            <person name="Jarvis E.D."/>
            <person name="Johnson W."/>
            <person name="Komissarov A."/>
            <person name="Korf I."/>
            <person name="Kuhn R."/>
            <person name="Larkin D.M."/>
            <person name="Lewin H."/>
            <person name="Lopez J.V."/>
            <person name="Ma J."/>
            <person name="Marques-Bonet T."/>
            <person name="Miller W."/>
            <person name="Murphy R."/>
            <person name="Pevzner P."/>
            <person name="Shapiro B."/>
            <person name="Steiner C."/>
            <person name="Tamazian G."/>
            <person name="Venkatesh B."/>
            <person name="Wang J."/>
            <person name="Wayne R."/>
            <person name="Wiley E."/>
            <person name="Yang H."/>
            <person name="Zhang G."/>
            <person name="Haussler D."/>
            <person name="Ryder O."/>
            <person name="O'Brien S.J."/>
        </authorList>
    </citation>
    <scope>NUCLEOTIDE SEQUENCE</scope>
</reference>
<sequence>MDRLFPVLSQRHTRTNLPDISTFPEASTQLTHVLVCVRARARSCVWSLVCVRAPLAGFPVPPAFPTPAQSAWLRVRSHLLIQDPLLGFTRKGPGKTVGLSFPNDKALVSV</sequence>
<evidence type="ECO:0000313" key="2">
    <source>
        <dbReference type="Proteomes" id="UP000472240"/>
    </source>
</evidence>
<dbReference type="AlphaFoldDB" id="A0A671EKG7"/>
<evidence type="ECO:0000313" key="1">
    <source>
        <dbReference type="Ensembl" id="ENSRFEP00010010952.1"/>
    </source>
</evidence>
<dbReference type="InParanoid" id="A0A671EKG7"/>